<feature type="domain" description="N-acetyltransferase" evidence="1">
    <location>
        <begin position="11"/>
        <end position="150"/>
    </location>
</feature>
<reference evidence="2" key="1">
    <citation type="submission" date="2020-03" db="EMBL/GenBank/DDBJ databases">
        <title>The deep terrestrial virosphere.</title>
        <authorList>
            <person name="Holmfeldt K."/>
            <person name="Nilsson E."/>
            <person name="Simone D."/>
            <person name="Lopez-Fernandez M."/>
            <person name="Wu X."/>
            <person name="de Brujin I."/>
            <person name="Lundin D."/>
            <person name="Andersson A."/>
            <person name="Bertilsson S."/>
            <person name="Dopson M."/>
        </authorList>
    </citation>
    <scope>NUCLEOTIDE SEQUENCE</scope>
    <source>
        <strain evidence="2">MM415A01405</strain>
    </source>
</reference>
<protein>
    <submittedName>
        <fullName evidence="2">Putative acetyltransferase</fullName>
    </submittedName>
</protein>
<gene>
    <name evidence="2" type="ORF">MM415A01405_0002</name>
</gene>
<dbReference type="InterPro" id="IPR016181">
    <property type="entry name" value="Acyl_CoA_acyltransferase"/>
</dbReference>
<dbReference type="CDD" id="cd04301">
    <property type="entry name" value="NAT_SF"/>
    <property type="match status" value="1"/>
</dbReference>
<accession>A0A6M3K5A6</accession>
<dbReference type="SUPFAM" id="SSF55729">
    <property type="entry name" value="Acyl-CoA N-acyltransferases (Nat)"/>
    <property type="match status" value="1"/>
</dbReference>
<dbReference type="GO" id="GO:0016747">
    <property type="term" value="F:acyltransferase activity, transferring groups other than amino-acyl groups"/>
    <property type="evidence" value="ECO:0007669"/>
    <property type="project" value="InterPro"/>
</dbReference>
<evidence type="ECO:0000313" key="2">
    <source>
        <dbReference type="EMBL" id="QJA76871.1"/>
    </source>
</evidence>
<proteinExistence type="predicted"/>
<dbReference type="Gene3D" id="3.40.630.30">
    <property type="match status" value="1"/>
</dbReference>
<dbReference type="EMBL" id="MT142249">
    <property type="protein sequence ID" value="QJA76871.1"/>
    <property type="molecule type" value="Genomic_DNA"/>
</dbReference>
<organism evidence="2">
    <name type="scientific">viral metagenome</name>
    <dbReference type="NCBI Taxonomy" id="1070528"/>
    <lineage>
        <taxon>unclassified sequences</taxon>
        <taxon>metagenomes</taxon>
        <taxon>organismal metagenomes</taxon>
    </lineage>
</organism>
<dbReference type="AlphaFoldDB" id="A0A6M3K5A6"/>
<dbReference type="Pfam" id="PF00583">
    <property type="entry name" value="Acetyltransf_1"/>
    <property type="match status" value="1"/>
</dbReference>
<keyword evidence="2" id="KW-0808">Transferase</keyword>
<sequence length="150" mass="17209">MIFVEKAYMGIDLSGIAKSFREHCNNGFDICTDPELLVKDLTGLIDNDSAALFVLRNDIQVVGIMGMTVFKNPFGWEKIGNEHYWFVLPEYRGHSMKLFRAAKKWAKHMGCTFFMCNASNLASDMHDKICLIYEKMGMKKFETSYIKKIG</sequence>
<dbReference type="InterPro" id="IPR000182">
    <property type="entry name" value="GNAT_dom"/>
</dbReference>
<dbReference type="PROSITE" id="PS51186">
    <property type="entry name" value="GNAT"/>
    <property type="match status" value="1"/>
</dbReference>
<name>A0A6M3K5A6_9ZZZZ</name>
<evidence type="ECO:0000259" key="1">
    <source>
        <dbReference type="PROSITE" id="PS51186"/>
    </source>
</evidence>